<protein>
    <submittedName>
        <fullName evidence="1">Uncharacterized protein</fullName>
    </submittedName>
</protein>
<sequence>MHSLRRLETSRPALLELHWVITGFDIISQLQNASNAFRTYIEEGLAEMEKNAAAGRTLSSVPMSMPPPVALNLISCD</sequence>
<proteinExistence type="predicted"/>
<keyword evidence="2" id="KW-1185">Reference proteome</keyword>
<evidence type="ECO:0000313" key="2">
    <source>
        <dbReference type="Proteomes" id="UP001202328"/>
    </source>
</evidence>
<comment type="caution">
    <text evidence="1">The sequence shown here is derived from an EMBL/GenBank/DDBJ whole genome shotgun (WGS) entry which is preliminary data.</text>
</comment>
<dbReference type="AlphaFoldDB" id="A0AAD4SDB8"/>
<reference evidence="1" key="1">
    <citation type="submission" date="2022-04" db="EMBL/GenBank/DDBJ databases">
        <title>A functionally conserved STORR gene fusion in Papaver species that diverged 16.8 million years ago.</title>
        <authorList>
            <person name="Catania T."/>
        </authorList>
    </citation>
    <scope>NUCLEOTIDE SEQUENCE</scope>
    <source>
        <strain evidence="1">S-188037</strain>
    </source>
</reference>
<gene>
    <name evidence="1" type="ORF">MKW98_013895</name>
</gene>
<dbReference type="EMBL" id="JAJJMB010011506">
    <property type="protein sequence ID" value="KAI3901780.1"/>
    <property type="molecule type" value="Genomic_DNA"/>
</dbReference>
<accession>A0AAD4SDB8</accession>
<evidence type="ECO:0000313" key="1">
    <source>
        <dbReference type="EMBL" id="KAI3901780.1"/>
    </source>
</evidence>
<organism evidence="1 2">
    <name type="scientific">Papaver atlanticum</name>
    <dbReference type="NCBI Taxonomy" id="357466"/>
    <lineage>
        <taxon>Eukaryota</taxon>
        <taxon>Viridiplantae</taxon>
        <taxon>Streptophyta</taxon>
        <taxon>Embryophyta</taxon>
        <taxon>Tracheophyta</taxon>
        <taxon>Spermatophyta</taxon>
        <taxon>Magnoliopsida</taxon>
        <taxon>Ranunculales</taxon>
        <taxon>Papaveraceae</taxon>
        <taxon>Papaveroideae</taxon>
        <taxon>Papaver</taxon>
    </lineage>
</organism>
<name>A0AAD4SDB8_9MAGN</name>
<dbReference type="Proteomes" id="UP001202328">
    <property type="component" value="Unassembled WGS sequence"/>
</dbReference>